<dbReference type="Proteomes" id="UP000054217">
    <property type="component" value="Unassembled WGS sequence"/>
</dbReference>
<reference evidence="1 2" key="1">
    <citation type="submission" date="2014-04" db="EMBL/GenBank/DDBJ databases">
        <authorList>
            <consortium name="DOE Joint Genome Institute"/>
            <person name="Kuo A."/>
            <person name="Kohler A."/>
            <person name="Costa M.D."/>
            <person name="Nagy L.G."/>
            <person name="Floudas D."/>
            <person name="Copeland A."/>
            <person name="Barry K.W."/>
            <person name="Cichocki N."/>
            <person name="Veneault-Fourrey C."/>
            <person name="LaButti K."/>
            <person name="Lindquist E.A."/>
            <person name="Lipzen A."/>
            <person name="Lundell T."/>
            <person name="Morin E."/>
            <person name="Murat C."/>
            <person name="Sun H."/>
            <person name="Tunlid A."/>
            <person name="Henrissat B."/>
            <person name="Grigoriev I.V."/>
            <person name="Hibbett D.S."/>
            <person name="Martin F."/>
            <person name="Nordberg H.P."/>
            <person name="Cantor M.N."/>
            <person name="Hua S.X."/>
        </authorList>
    </citation>
    <scope>NUCLEOTIDE SEQUENCE [LARGE SCALE GENOMIC DNA]</scope>
    <source>
        <strain evidence="1 2">Marx 270</strain>
    </source>
</reference>
<protein>
    <submittedName>
        <fullName evidence="1">Uncharacterized protein</fullName>
    </submittedName>
</protein>
<dbReference type="AlphaFoldDB" id="A0A0C3P6T2"/>
<sequence length="151" mass="17244">MRRFSGLRDKQEVGTSPSLVSGPLRITFATTYFFMCDSVPVNMTEIHNTMCNPPRCLVHLSKEHWLPSHHGSSLCICGLEQPHNFGKRGYIAPSGVPSDGLVILRKNPLCKYVCQDWVQKQTYGRHGHSPLWKKNLRQIITQLKSRKPFKI</sequence>
<dbReference type="EMBL" id="KN831977">
    <property type="protein sequence ID" value="KIO03291.1"/>
    <property type="molecule type" value="Genomic_DNA"/>
</dbReference>
<evidence type="ECO:0000313" key="1">
    <source>
        <dbReference type="EMBL" id="KIO03291.1"/>
    </source>
</evidence>
<keyword evidence="2" id="KW-1185">Reference proteome</keyword>
<dbReference type="HOGENOM" id="CLU_1732230_0_0_1"/>
<organism evidence="1 2">
    <name type="scientific">Pisolithus tinctorius Marx 270</name>
    <dbReference type="NCBI Taxonomy" id="870435"/>
    <lineage>
        <taxon>Eukaryota</taxon>
        <taxon>Fungi</taxon>
        <taxon>Dikarya</taxon>
        <taxon>Basidiomycota</taxon>
        <taxon>Agaricomycotina</taxon>
        <taxon>Agaricomycetes</taxon>
        <taxon>Agaricomycetidae</taxon>
        <taxon>Boletales</taxon>
        <taxon>Sclerodermatineae</taxon>
        <taxon>Pisolithaceae</taxon>
        <taxon>Pisolithus</taxon>
    </lineage>
</organism>
<reference evidence="2" key="2">
    <citation type="submission" date="2015-01" db="EMBL/GenBank/DDBJ databases">
        <title>Evolutionary Origins and Diversification of the Mycorrhizal Mutualists.</title>
        <authorList>
            <consortium name="DOE Joint Genome Institute"/>
            <consortium name="Mycorrhizal Genomics Consortium"/>
            <person name="Kohler A."/>
            <person name="Kuo A."/>
            <person name="Nagy L.G."/>
            <person name="Floudas D."/>
            <person name="Copeland A."/>
            <person name="Barry K.W."/>
            <person name="Cichocki N."/>
            <person name="Veneault-Fourrey C."/>
            <person name="LaButti K."/>
            <person name="Lindquist E.A."/>
            <person name="Lipzen A."/>
            <person name="Lundell T."/>
            <person name="Morin E."/>
            <person name="Murat C."/>
            <person name="Riley R."/>
            <person name="Ohm R."/>
            <person name="Sun H."/>
            <person name="Tunlid A."/>
            <person name="Henrissat B."/>
            <person name="Grigoriev I.V."/>
            <person name="Hibbett D.S."/>
            <person name="Martin F."/>
        </authorList>
    </citation>
    <scope>NUCLEOTIDE SEQUENCE [LARGE SCALE GENOMIC DNA]</scope>
    <source>
        <strain evidence="2">Marx 270</strain>
    </source>
</reference>
<evidence type="ECO:0000313" key="2">
    <source>
        <dbReference type="Proteomes" id="UP000054217"/>
    </source>
</evidence>
<gene>
    <name evidence="1" type="ORF">M404DRAFT_627760</name>
</gene>
<accession>A0A0C3P6T2</accession>
<name>A0A0C3P6T2_PISTI</name>
<proteinExistence type="predicted"/>
<dbReference type="InParanoid" id="A0A0C3P6T2"/>